<dbReference type="Pfam" id="PF03880">
    <property type="entry name" value="DbpA"/>
    <property type="match status" value="1"/>
</dbReference>
<feature type="compositionally biased region" description="Basic residues" evidence="7">
    <location>
        <begin position="690"/>
        <end position="700"/>
    </location>
</feature>
<dbReference type="Pfam" id="PF00271">
    <property type="entry name" value="Helicase_C"/>
    <property type="match status" value="1"/>
</dbReference>
<evidence type="ECO:0000259" key="9">
    <source>
        <dbReference type="PROSITE" id="PS51194"/>
    </source>
</evidence>
<dbReference type="GO" id="GO:0005524">
    <property type="term" value="F:ATP binding"/>
    <property type="evidence" value="ECO:0007669"/>
    <property type="project" value="UniProtKB-KW"/>
</dbReference>
<dbReference type="Gene3D" id="3.40.50.300">
    <property type="entry name" value="P-loop containing nucleotide triphosphate hydrolases"/>
    <property type="match status" value="2"/>
</dbReference>
<dbReference type="CDD" id="cd00268">
    <property type="entry name" value="DEADc"/>
    <property type="match status" value="1"/>
</dbReference>
<keyword evidence="11" id="KW-1185">Reference proteome</keyword>
<comment type="similarity">
    <text evidence="5 6">Belongs to the DEAD box helicase family.</text>
</comment>
<dbReference type="SMART" id="SM00490">
    <property type="entry name" value="HELICc"/>
    <property type="match status" value="1"/>
</dbReference>
<evidence type="ECO:0000256" key="3">
    <source>
        <dbReference type="ARBA" id="ARBA00022806"/>
    </source>
</evidence>
<feature type="compositionally biased region" description="Basic and acidic residues" evidence="7">
    <location>
        <begin position="602"/>
        <end position="611"/>
    </location>
</feature>
<organism evidence="10 11">
    <name type="scientific">Bosea lupini</name>
    <dbReference type="NCBI Taxonomy" id="1036779"/>
    <lineage>
        <taxon>Bacteria</taxon>
        <taxon>Pseudomonadati</taxon>
        <taxon>Pseudomonadota</taxon>
        <taxon>Alphaproteobacteria</taxon>
        <taxon>Hyphomicrobiales</taxon>
        <taxon>Boseaceae</taxon>
        <taxon>Bosea</taxon>
    </lineage>
</organism>
<keyword evidence="1 6" id="KW-0547">Nucleotide-binding</keyword>
<evidence type="ECO:0000256" key="5">
    <source>
        <dbReference type="ARBA" id="ARBA00038437"/>
    </source>
</evidence>
<dbReference type="RefSeq" id="WP_091840473.1">
    <property type="nucleotide sequence ID" value="NZ_FOAN01000009.1"/>
</dbReference>
<dbReference type="OrthoDB" id="9805696at2"/>
<feature type="compositionally biased region" description="Basic and acidic residues" evidence="7">
    <location>
        <begin position="573"/>
        <end position="593"/>
    </location>
</feature>
<dbReference type="InterPro" id="IPR000629">
    <property type="entry name" value="RNA-helicase_DEAD-box_CS"/>
</dbReference>
<feature type="region of interest" description="Disordered" evidence="7">
    <location>
        <begin position="548"/>
        <end position="700"/>
    </location>
</feature>
<dbReference type="PANTHER" id="PTHR47959">
    <property type="entry name" value="ATP-DEPENDENT RNA HELICASE RHLE-RELATED"/>
    <property type="match status" value="1"/>
</dbReference>
<accession>A0A1H7WZQ8</accession>
<dbReference type="InterPro" id="IPR044742">
    <property type="entry name" value="DEAD/DEAH_RhlB"/>
</dbReference>
<dbReference type="InterPro" id="IPR001650">
    <property type="entry name" value="Helicase_C-like"/>
</dbReference>
<dbReference type="EMBL" id="FOAN01000009">
    <property type="protein sequence ID" value="SEM26784.1"/>
    <property type="molecule type" value="Genomic_DNA"/>
</dbReference>
<dbReference type="InterPro" id="IPR050079">
    <property type="entry name" value="DEAD_box_RNA_helicase"/>
</dbReference>
<proteinExistence type="inferred from homology"/>
<evidence type="ECO:0000256" key="6">
    <source>
        <dbReference type="RuleBase" id="RU000492"/>
    </source>
</evidence>
<dbReference type="PROSITE" id="PS51192">
    <property type="entry name" value="HELICASE_ATP_BIND_1"/>
    <property type="match status" value="1"/>
</dbReference>
<evidence type="ECO:0000256" key="1">
    <source>
        <dbReference type="ARBA" id="ARBA00022741"/>
    </source>
</evidence>
<evidence type="ECO:0000256" key="2">
    <source>
        <dbReference type="ARBA" id="ARBA00022801"/>
    </source>
</evidence>
<dbReference type="GO" id="GO:0003676">
    <property type="term" value="F:nucleic acid binding"/>
    <property type="evidence" value="ECO:0007669"/>
    <property type="project" value="InterPro"/>
</dbReference>
<dbReference type="InterPro" id="IPR011545">
    <property type="entry name" value="DEAD/DEAH_box_helicase_dom"/>
</dbReference>
<evidence type="ECO:0000313" key="10">
    <source>
        <dbReference type="EMBL" id="SEM26784.1"/>
    </source>
</evidence>
<feature type="region of interest" description="Disordered" evidence="7">
    <location>
        <begin position="432"/>
        <end position="474"/>
    </location>
</feature>
<dbReference type="AlphaFoldDB" id="A0A1H7WZQ8"/>
<dbReference type="InterPro" id="IPR027417">
    <property type="entry name" value="P-loop_NTPase"/>
</dbReference>
<reference evidence="11" key="1">
    <citation type="submission" date="2016-10" db="EMBL/GenBank/DDBJ databases">
        <authorList>
            <person name="Varghese N."/>
            <person name="Submissions S."/>
        </authorList>
    </citation>
    <scope>NUCLEOTIDE SEQUENCE [LARGE SCALE GENOMIC DNA]</scope>
    <source>
        <strain evidence="11">LMG 26383,CCUG 61248,R- 45681</strain>
    </source>
</reference>
<dbReference type="Proteomes" id="UP000199664">
    <property type="component" value="Unassembled WGS sequence"/>
</dbReference>
<evidence type="ECO:0000256" key="4">
    <source>
        <dbReference type="ARBA" id="ARBA00022840"/>
    </source>
</evidence>
<dbReference type="STRING" id="1036779.SAMN04515666_10996"/>
<evidence type="ECO:0000256" key="7">
    <source>
        <dbReference type="SAM" id="MobiDB-lite"/>
    </source>
</evidence>
<feature type="domain" description="Helicase C-terminal" evidence="9">
    <location>
        <begin position="233"/>
        <end position="378"/>
    </location>
</feature>
<evidence type="ECO:0000259" key="8">
    <source>
        <dbReference type="PROSITE" id="PS51192"/>
    </source>
</evidence>
<dbReference type="PROSITE" id="PS51194">
    <property type="entry name" value="HELICASE_CTER"/>
    <property type="match status" value="1"/>
</dbReference>
<dbReference type="InterPro" id="IPR005580">
    <property type="entry name" value="DbpA/CsdA_RNA-bd_dom"/>
</dbReference>
<dbReference type="PANTHER" id="PTHR47959:SF1">
    <property type="entry name" value="ATP-DEPENDENT RNA HELICASE DBPA"/>
    <property type="match status" value="1"/>
</dbReference>
<dbReference type="Pfam" id="PF00270">
    <property type="entry name" value="DEAD"/>
    <property type="match status" value="1"/>
</dbReference>
<dbReference type="SMART" id="SM00487">
    <property type="entry name" value="DEXDc"/>
    <property type="match status" value="1"/>
</dbReference>
<dbReference type="InterPro" id="IPR012677">
    <property type="entry name" value="Nucleotide-bd_a/b_plait_sf"/>
</dbReference>
<evidence type="ECO:0000313" key="11">
    <source>
        <dbReference type="Proteomes" id="UP000199664"/>
    </source>
</evidence>
<gene>
    <name evidence="10" type="ORF">SAMN04515666_10996</name>
</gene>
<dbReference type="CDD" id="cd18787">
    <property type="entry name" value="SF2_C_DEAD"/>
    <property type="match status" value="1"/>
</dbReference>
<dbReference type="GO" id="GO:0003724">
    <property type="term" value="F:RNA helicase activity"/>
    <property type="evidence" value="ECO:0007669"/>
    <property type="project" value="TreeGrafter"/>
</dbReference>
<keyword evidence="4 6" id="KW-0067">ATP-binding</keyword>
<keyword evidence="2 6" id="KW-0378">Hydrolase</keyword>
<dbReference type="PROSITE" id="PS00039">
    <property type="entry name" value="DEAD_ATP_HELICASE"/>
    <property type="match status" value="1"/>
</dbReference>
<keyword evidence="3 6" id="KW-0347">Helicase</keyword>
<dbReference type="CDD" id="cd12252">
    <property type="entry name" value="RRM_DbpA"/>
    <property type="match status" value="1"/>
</dbReference>
<sequence>MSFISTSAPLARALADRNYSEPTPVQTAVLEGAAAGRDLLVSSQTGSGKTVAYGLAIGADLLGDAEALPRAERPLALIVAPTRELALQVQRELSWLYKQTNARVISCVGGMDPRREAALLDEGAHIVVGTPGRLRDHIERRRLDVSGLRAVVLDEADEMLDLGFRDDLEFILKSAPEERRSLLFSATLPKAIIALARSYQRDALRIEVAGGERGHADIEYRAIRVFPKEAELAVVNLLRFHDSPTALVFCNTRNAVRHLEAILLERGFSAVALSGELSQSERNSALQALRDGRARVCVATDVAARGIDLPGLTLVIHAELPNDPEVMQHRSGRTGRAGKKGTSVLLVPASRRRKAEMLIAEAKIEASWAGPPTQDEIRVLDEQRLLSDPMLSGEASEDDATMVAALLAGRSAEEIAAALVRVYRSRLPAAEEVGDPNFGRDERRPARSNEDYARPREHGGAERPERRERSGPRGDTVWFRLNIGRKDGADPRQLLPMLCRRGKITRDEVGAIRIFDKETKVEIDAEVAERFAQLARAVDRDKIIIEPVTGEEERRPAKPFAEKASHAPRSAHPVRERDERSSAPARKPYEGKGKPFGAKPYDPTRRDREPAYEETAILRPERSFDKKSDQGGKPFAGKFKGGKFEGGKKPFGAPQGGERPAASDARPAGKSFGDKKPFGAKKPFTGKKPFGAKKPRRDDR</sequence>
<name>A0A1H7WZQ8_9HYPH</name>
<protein>
    <submittedName>
        <fullName evidence="10">ATP-dependent RNA helicase DeaD</fullName>
    </submittedName>
</protein>
<dbReference type="SUPFAM" id="SSF52540">
    <property type="entry name" value="P-loop containing nucleoside triphosphate hydrolases"/>
    <property type="match status" value="1"/>
</dbReference>
<feature type="domain" description="Helicase ATP-binding" evidence="8">
    <location>
        <begin position="30"/>
        <end position="206"/>
    </location>
</feature>
<dbReference type="GO" id="GO:0005829">
    <property type="term" value="C:cytosol"/>
    <property type="evidence" value="ECO:0007669"/>
    <property type="project" value="TreeGrafter"/>
</dbReference>
<feature type="compositionally biased region" description="Basic and acidic residues" evidence="7">
    <location>
        <begin position="438"/>
        <end position="472"/>
    </location>
</feature>
<feature type="compositionally biased region" description="Basic and acidic residues" evidence="7">
    <location>
        <begin position="551"/>
        <end position="565"/>
    </location>
</feature>
<dbReference type="GO" id="GO:0016787">
    <property type="term" value="F:hydrolase activity"/>
    <property type="evidence" value="ECO:0007669"/>
    <property type="project" value="UniProtKB-KW"/>
</dbReference>
<feature type="compositionally biased region" description="Basic and acidic residues" evidence="7">
    <location>
        <begin position="619"/>
        <end position="630"/>
    </location>
</feature>
<dbReference type="InterPro" id="IPR014001">
    <property type="entry name" value="Helicase_ATP-bd"/>
</dbReference>
<dbReference type="Gene3D" id="3.30.70.330">
    <property type="match status" value="1"/>
</dbReference>